<feature type="coiled-coil region" evidence="7">
    <location>
        <begin position="206"/>
        <end position="239"/>
    </location>
</feature>
<dbReference type="EMBL" id="BNDS01000016">
    <property type="protein sequence ID" value="GHH99932.1"/>
    <property type="molecule type" value="Genomic_DNA"/>
</dbReference>
<evidence type="ECO:0000256" key="5">
    <source>
        <dbReference type="ARBA" id="ARBA00023163"/>
    </source>
</evidence>
<evidence type="ECO:0000259" key="8">
    <source>
        <dbReference type="PROSITE" id="PS50045"/>
    </source>
</evidence>
<dbReference type="InterPro" id="IPR058031">
    <property type="entry name" value="AAA_lid_NorR"/>
</dbReference>
<dbReference type="Gene3D" id="3.30.450.20">
    <property type="entry name" value="PAS domain"/>
    <property type="match status" value="1"/>
</dbReference>
<dbReference type="RefSeq" id="WP_223282769.1">
    <property type="nucleotide sequence ID" value="NZ_BNDS01000016.1"/>
</dbReference>
<keyword evidence="5" id="KW-0804">Transcription</keyword>
<dbReference type="InterPro" id="IPR035965">
    <property type="entry name" value="PAS-like_dom_sf"/>
</dbReference>
<gene>
    <name evidence="10" type="ORF">AM1BK_34750</name>
</gene>
<dbReference type="InterPro" id="IPR027417">
    <property type="entry name" value="P-loop_NTPase"/>
</dbReference>
<dbReference type="InterPro" id="IPR025944">
    <property type="entry name" value="Sigma_54_int_dom_CS"/>
</dbReference>
<dbReference type="Gene3D" id="1.10.10.60">
    <property type="entry name" value="Homeodomain-like"/>
    <property type="match status" value="1"/>
</dbReference>
<dbReference type="CDD" id="cd00009">
    <property type="entry name" value="AAA"/>
    <property type="match status" value="1"/>
</dbReference>
<dbReference type="PANTHER" id="PTHR32071">
    <property type="entry name" value="TRANSCRIPTIONAL REGULATORY PROTEIN"/>
    <property type="match status" value="1"/>
</dbReference>
<dbReference type="NCBIfam" id="TIGR04381">
    <property type="entry name" value="HTH_TypR"/>
    <property type="match status" value="1"/>
</dbReference>
<keyword evidence="1" id="KW-0547">Nucleotide-binding</keyword>
<organism evidence="10 11">
    <name type="scientific">Neobacillus kokaensis</name>
    <dbReference type="NCBI Taxonomy" id="2759023"/>
    <lineage>
        <taxon>Bacteria</taxon>
        <taxon>Bacillati</taxon>
        <taxon>Bacillota</taxon>
        <taxon>Bacilli</taxon>
        <taxon>Bacillales</taxon>
        <taxon>Bacillaceae</taxon>
        <taxon>Neobacillus</taxon>
    </lineage>
</organism>
<dbReference type="Pfam" id="PF18024">
    <property type="entry name" value="HTH_50"/>
    <property type="match status" value="1"/>
</dbReference>
<comment type="caution">
    <text evidence="10">The sequence shown here is derived from an EMBL/GenBank/DDBJ whole genome shotgun (WGS) entry which is preliminary data.</text>
</comment>
<evidence type="ECO:0000256" key="6">
    <source>
        <dbReference type="ARBA" id="ARBA00029500"/>
    </source>
</evidence>
<dbReference type="InterPro" id="IPR025662">
    <property type="entry name" value="Sigma_54_int_dom_ATP-bd_1"/>
</dbReference>
<dbReference type="Pfam" id="PF00158">
    <property type="entry name" value="Sigma54_activat"/>
    <property type="match status" value="1"/>
</dbReference>
<dbReference type="SUPFAM" id="SSF55785">
    <property type="entry name" value="PYP-like sensor domain (PAS domain)"/>
    <property type="match status" value="1"/>
</dbReference>
<reference evidence="10 11" key="1">
    <citation type="journal article" date="2022" name="Int. J. Syst. Evol. Microbiol.">
        <title>Neobacillus kokaensis sp. nov., isolated from soil.</title>
        <authorList>
            <person name="Yuki K."/>
            <person name="Matsubara H."/>
            <person name="Yamaguchi S."/>
        </authorList>
    </citation>
    <scope>NUCLEOTIDE SEQUENCE [LARGE SCALE GENOMIC DNA]</scope>
    <source>
        <strain evidence="10 11">LOB 377</strain>
    </source>
</reference>
<evidence type="ECO:0000256" key="4">
    <source>
        <dbReference type="ARBA" id="ARBA00023015"/>
    </source>
</evidence>
<evidence type="ECO:0000256" key="2">
    <source>
        <dbReference type="ARBA" id="ARBA00022797"/>
    </source>
</evidence>
<name>A0ABQ3N5E4_9BACI</name>
<keyword evidence="7" id="KW-0175">Coiled coil</keyword>
<proteinExistence type="predicted"/>
<dbReference type="PROSITE" id="PS00688">
    <property type="entry name" value="SIGMA54_INTERACT_3"/>
    <property type="match status" value="1"/>
</dbReference>
<dbReference type="InterPro" id="IPR002078">
    <property type="entry name" value="Sigma_54_int"/>
</dbReference>
<dbReference type="InterPro" id="IPR030828">
    <property type="entry name" value="HTH_TyrR"/>
</dbReference>
<evidence type="ECO:0000256" key="1">
    <source>
        <dbReference type="ARBA" id="ARBA00022741"/>
    </source>
</evidence>
<dbReference type="Gene3D" id="1.10.8.60">
    <property type="match status" value="1"/>
</dbReference>
<dbReference type="InterPro" id="IPR000014">
    <property type="entry name" value="PAS"/>
</dbReference>
<dbReference type="NCBIfam" id="TIGR00229">
    <property type="entry name" value="sensory_box"/>
    <property type="match status" value="1"/>
</dbReference>
<dbReference type="SMART" id="SM00382">
    <property type="entry name" value="AAA"/>
    <property type="match status" value="1"/>
</dbReference>
<keyword evidence="2" id="KW-0058">Aromatic hydrocarbons catabolism</keyword>
<dbReference type="InterPro" id="IPR003593">
    <property type="entry name" value="AAA+_ATPase"/>
</dbReference>
<keyword evidence="4" id="KW-0805">Transcription regulation</keyword>
<evidence type="ECO:0000313" key="11">
    <source>
        <dbReference type="Proteomes" id="UP000637074"/>
    </source>
</evidence>
<accession>A0ABQ3N5E4</accession>
<dbReference type="PROSITE" id="PS50112">
    <property type="entry name" value="PAS"/>
    <property type="match status" value="1"/>
</dbReference>
<keyword evidence="11" id="KW-1185">Reference proteome</keyword>
<keyword evidence="3" id="KW-0067">ATP-binding</keyword>
<dbReference type="PROSITE" id="PS00675">
    <property type="entry name" value="SIGMA54_INTERACT_1"/>
    <property type="match status" value="1"/>
</dbReference>
<dbReference type="SUPFAM" id="SSF46689">
    <property type="entry name" value="Homeodomain-like"/>
    <property type="match status" value="1"/>
</dbReference>
<dbReference type="SMART" id="SM00091">
    <property type="entry name" value="PAS"/>
    <property type="match status" value="2"/>
</dbReference>
<dbReference type="Proteomes" id="UP000637074">
    <property type="component" value="Unassembled WGS sequence"/>
</dbReference>
<feature type="domain" description="PAS" evidence="9">
    <location>
        <begin position="103"/>
        <end position="156"/>
    </location>
</feature>
<feature type="domain" description="Sigma-54 factor interaction" evidence="8">
    <location>
        <begin position="246"/>
        <end position="476"/>
    </location>
</feature>
<evidence type="ECO:0000313" key="10">
    <source>
        <dbReference type="EMBL" id="GHH99932.1"/>
    </source>
</evidence>
<dbReference type="InterPro" id="IPR009057">
    <property type="entry name" value="Homeodomain-like_sf"/>
</dbReference>
<evidence type="ECO:0000256" key="3">
    <source>
        <dbReference type="ARBA" id="ARBA00022840"/>
    </source>
</evidence>
<evidence type="ECO:0000256" key="7">
    <source>
        <dbReference type="SAM" id="Coils"/>
    </source>
</evidence>
<protein>
    <recommendedName>
        <fullName evidence="6">HTH-type transcriptional regulatory protein TyrR</fullName>
    </recommendedName>
</protein>
<evidence type="ECO:0000259" key="9">
    <source>
        <dbReference type="PROSITE" id="PS50112"/>
    </source>
</evidence>
<sequence>MEDFPNWLESIPFPMIITNQQDEIENYNSLLFKLFGEVSIGANLKELFHQWEARGDLFISAKKGDQAYLLQYNNVEYQTQTSVLYIVSKDTYFQEKINKLEIENKELEAVFENSTEGIYITDCDGVTLKVNATVERGLCQKKESLIGKNMKQLLLEGIVKETITSKVLAQGKTIHSTPTNQFNTLIKTAVPILNELGEIKKVVTYIRNLSELNHLYQELKKALEMNKRYKDELEKLKSNTWWDPNVIVESKLLIDVYEMANRIANFDATVLVLGETGVGKDVLARHIYQASHRGTKGEFIKINCGAIPKDLLESELFGYEAGSFTGADRRGKPGLFELADQGVLFLDEVGELPLVLQVKLLRVLQDKQVQRIGGTRPKSIDVRLIAATNRNLKEMVEKGEFREDLYYRLNVLPISIPPLRERREDILPLVKSILNKVNEKYGITKEFDTSLENFFYSYKWPGNVRELSNLVERLIMTVPHKFITAADLPEEYMEQKAVTNEITLKEAIEKVEREILSQAVQKFKNTYEMAERLGTSQATIVRRLKKYDLSSSALSEI</sequence>
<dbReference type="Pfam" id="PF25601">
    <property type="entry name" value="AAA_lid_14"/>
    <property type="match status" value="1"/>
</dbReference>
<dbReference type="PROSITE" id="PS50045">
    <property type="entry name" value="SIGMA54_INTERACT_4"/>
    <property type="match status" value="1"/>
</dbReference>
<dbReference type="PANTHER" id="PTHR32071:SF57">
    <property type="entry name" value="C4-DICARBOXYLATE TRANSPORT TRANSCRIPTIONAL REGULATORY PROTEIN DCTD"/>
    <property type="match status" value="1"/>
</dbReference>
<dbReference type="SUPFAM" id="SSF52540">
    <property type="entry name" value="P-loop containing nucleoside triphosphate hydrolases"/>
    <property type="match status" value="1"/>
</dbReference>
<dbReference type="Gene3D" id="3.40.50.300">
    <property type="entry name" value="P-loop containing nucleotide triphosphate hydrolases"/>
    <property type="match status" value="1"/>
</dbReference>